<evidence type="ECO:0000313" key="5">
    <source>
        <dbReference type="EMBL" id="TQE96440.1"/>
    </source>
</evidence>
<keyword evidence="2" id="KW-0547">Nucleotide-binding</keyword>
<dbReference type="InterPro" id="IPR017871">
    <property type="entry name" value="ABC_transporter-like_CS"/>
</dbReference>
<dbReference type="InterPro" id="IPR027417">
    <property type="entry name" value="P-loop_NTPase"/>
</dbReference>
<dbReference type="SMART" id="SM00382">
    <property type="entry name" value="AAA"/>
    <property type="match status" value="1"/>
</dbReference>
<dbReference type="FunFam" id="3.40.50.300:FF:001209">
    <property type="entry name" value="ABC transporter, ATP-binding protein"/>
    <property type="match status" value="1"/>
</dbReference>
<dbReference type="InterPro" id="IPR005670">
    <property type="entry name" value="PstB-like"/>
</dbReference>
<accession>A0A540VI71</accession>
<dbReference type="Gene3D" id="3.40.50.300">
    <property type="entry name" value="P-loop containing nucleotide triphosphate hydrolases"/>
    <property type="match status" value="1"/>
</dbReference>
<dbReference type="OrthoDB" id="4075047at2"/>
<keyword evidence="6" id="KW-1185">Reference proteome</keyword>
<dbReference type="PROSITE" id="PS50893">
    <property type="entry name" value="ABC_TRANSPORTER_2"/>
    <property type="match status" value="1"/>
</dbReference>
<evidence type="ECO:0000256" key="2">
    <source>
        <dbReference type="ARBA" id="ARBA00022741"/>
    </source>
</evidence>
<dbReference type="FunCoup" id="A0A540VI71">
    <property type="interactions" value="49"/>
</dbReference>
<dbReference type="AlphaFoldDB" id="A0A540VI71"/>
<dbReference type="GO" id="GO:0016887">
    <property type="term" value="F:ATP hydrolysis activity"/>
    <property type="evidence" value="ECO:0007669"/>
    <property type="project" value="InterPro"/>
</dbReference>
<sequence>MADSVMVEVRRLSLERGGVPVLREVSLTADRGQIVGLLGPSGSGKSTLLRCINRLLEPPPQTVFVDGRDVTRVDVIQLRRQVGMVFQQPVLFPGTVADNLRYGPALRGESLGDAELRALLEQADLDPALADRPASELSGGQAQRVALARTLANRPQVLLMDEPTSALDPASRRHIEEQVRRSSRKDGLAVIWVTHDVEQAEHIADYLYLLVDGQIVDQGEPAHVLHAQGDHEHLLSRFAAGELAGRHS</sequence>
<evidence type="ECO:0000313" key="6">
    <source>
        <dbReference type="Proteomes" id="UP000317371"/>
    </source>
</evidence>
<dbReference type="PANTHER" id="PTHR43423:SF1">
    <property type="entry name" value="ABC TRANSPORTER I FAMILY MEMBER 17"/>
    <property type="match status" value="1"/>
</dbReference>
<dbReference type="GO" id="GO:0035435">
    <property type="term" value="P:phosphate ion transmembrane transport"/>
    <property type="evidence" value="ECO:0007669"/>
    <property type="project" value="InterPro"/>
</dbReference>
<dbReference type="Pfam" id="PF00005">
    <property type="entry name" value="ABC_tran"/>
    <property type="match status" value="1"/>
</dbReference>
<evidence type="ECO:0000256" key="3">
    <source>
        <dbReference type="ARBA" id="ARBA00022840"/>
    </source>
</evidence>
<comment type="caution">
    <text evidence="5">The sequence shown here is derived from an EMBL/GenBank/DDBJ whole genome shotgun (WGS) entry which is preliminary data.</text>
</comment>
<dbReference type="PANTHER" id="PTHR43423">
    <property type="entry name" value="ABC TRANSPORTER I FAMILY MEMBER 17"/>
    <property type="match status" value="1"/>
</dbReference>
<dbReference type="GO" id="GO:0005315">
    <property type="term" value="F:phosphate transmembrane transporter activity"/>
    <property type="evidence" value="ECO:0007669"/>
    <property type="project" value="InterPro"/>
</dbReference>
<dbReference type="InterPro" id="IPR003593">
    <property type="entry name" value="AAA+_ATPase"/>
</dbReference>
<protein>
    <submittedName>
        <fullName evidence="5">Phosphate ABC transporter ATP-binding protein</fullName>
    </submittedName>
</protein>
<evidence type="ECO:0000256" key="1">
    <source>
        <dbReference type="ARBA" id="ARBA00022448"/>
    </source>
</evidence>
<evidence type="ECO:0000259" key="4">
    <source>
        <dbReference type="PROSITE" id="PS50893"/>
    </source>
</evidence>
<reference evidence="5 6" key="1">
    <citation type="submission" date="2019-06" db="EMBL/GenBank/DDBJ databases">
        <title>Genome sequence of Litorilinea aerophila BAA-2444.</title>
        <authorList>
            <person name="Maclea K.S."/>
            <person name="Maurais E.G."/>
            <person name="Iannazzi L.C."/>
        </authorList>
    </citation>
    <scope>NUCLEOTIDE SEQUENCE [LARGE SCALE GENOMIC DNA]</scope>
    <source>
        <strain evidence="5 6">ATCC BAA-2444</strain>
    </source>
</reference>
<organism evidence="5 6">
    <name type="scientific">Litorilinea aerophila</name>
    <dbReference type="NCBI Taxonomy" id="1204385"/>
    <lineage>
        <taxon>Bacteria</taxon>
        <taxon>Bacillati</taxon>
        <taxon>Chloroflexota</taxon>
        <taxon>Caldilineae</taxon>
        <taxon>Caldilineales</taxon>
        <taxon>Caldilineaceae</taxon>
        <taxon>Litorilinea</taxon>
    </lineage>
</organism>
<keyword evidence="3 5" id="KW-0067">ATP-binding</keyword>
<name>A0A540VI71_9CHLR</name>
<dbReference type="SUPFAM" id="SSF52540">
    <property type="entry name" value="P-loop containing nucleoside triphosphate hydrolases"/>
    <property type="match status" value="1"/>
</dbReference>
<dbReference type="EMBL" id="VIGC01000008">
    <property type="protein sequence ID" value="TQE96440.1"/>
    <property type="molecule type" value="Genomic_DNA"/>
</dbReference>
<feature type="domain" description="ABC transporter" evidence="4">
    <location>
        <begin position="7"/>
        <end position="237"/>
    </location>
</feature>
<dbReference type="GO" id="GO:0016020">
    <property type="term" value="C:membrane"/>
    <property type="evidence" value="ECO:0007669"/>
    <property type="project" value="InterPro"/>
</dbReference>
<proteinExistence type="predicted"/>
<dbReference type="GO" id="GO:0005524">
    <property type="term" value="F:ATP binding"/>
    <property type="evidence" value="ECO:0007669"/>
    <property type="project" value="UniProtKB-KW"/>
</dbReference>
<dbReference type="PROSITE" id="PS00211">
    <property type="entry name" value="ABC_TRANSPORTER_1"/>
    <property type="match status" value="1"/>
</dbReference>
<keyword evidence="1" id="KW-0813">Transport</keyword>
<dbReference type="InParanoid" id="A0A540VI71"/>
<dbReference type="InterPro" id="IPR003439">
    <property type="entry name" value="ABC_transporter-like_ATP-bd"/>
</dbReference>
<gene>
    <name evidence="5" type="ORF">FKZ61_08100</name>
</gene>
<dbReference type="Proteomes" id="UP000317371">
    <property type="component" value="Unassembled WGS sequence"/>
</dbReference>
<dbReference type="CDD" id="cd03260">
    <property type="entry name" value="ABC_PstB_phosphate_transporter"/>
    <property type="match status" value="1"/>
</dbReference>